<dbReference type="InterPro" id="IPR025558">
    <property type="entry name" value="DUF4283"/>
</dbReference>
<dbReference type="EMBL" id="JAKUCV010002306">
    <property type="protein sequence ID" value="KAJ4843171.1"/>
    <property type="molecule type" value="Genomic_DNA"/>
</dbReference>
<dbReference type="Pfam" id="PF14111">
    <property type="entry name" value="DUF4283"/>
    <property type="match status" value="1"/>
</dbReference>
<name>A0A9Q0G7A4_9ROSI</name>
<dbReference type="Proteomes" id="UP001141552">
    <property type="component" value="Unassembled WGS sequence"/>
</dbReference>
<protein>
    <recommendedName>
        <fullName evidence="1">DUF4283 domain-containing protein</fullName>
    </recommendedName>
</protein>
<accession>A0A9Q0G7A4</accession>
<evidence type="ECO:0000259" key="1">
    <source>
        <dbReference type="Pfam" id="PF14111"/>
    </source>
</evidence>
<organism evidence="2 3">
    <name type="scientific">Turnera subulata</name>
    <dbReference type="NCBI Taxonomy" id="218843"/>
    <lineage>
        <taxon>Eukaryota</taxon>
        <taxon>Viridiplantae</taxon>
        <taxon>Streptophyta</taxon>
        <taxon>Embryophyta</taxon>
        <taxon>Tracheophyta</taxon>
        <taxon>Spermatophyta</taxon>
        <taxon>Magnoliopsida</taxon>
        <taxon>eudicotyledons</taxon>
        <taxon>Gunneridae</taxon>
        <taxon>Pentapetalae</taxon>
        <taxon>rosids</taxon>
        <taxon>fabids</taxon>
        <taxon>Malpighiales</taxon>
        <taxon>Passifloraceae</taxon>
        <taxon>Turnera</taxon>
    </lineage>
</organism>
<keyword evidence="3" id="KW-1185">Reference proteome</keyword>
<reference evidence="2" key="2">
    <citation type="journal article" date="2023" name="Plants (Basel)">
        <title>Annotation of the Turnera subulata (Passifloraceae) Draft Genome Reveals the S-Locus Evolved after the Divergence of Turneroideae from Passifloroideae in a Stepwise Manner.</title>
        <authorList>
            <person name="Henning P.M."/>
            <person name="Roalson E.H."/>
            <person name="Mir W."/>
            <person name="McCubbin A.G."/>
            <person name="Shore J.S."/>
        </authorList>
    </citation>
    <scope>NUCLEOTIDE SEQUENCE</scope>
    <source>
        <strain evidence="2">F60SS</strain>
    </source>
</reference>
<comment type="caution">
    <text evidence="2">The sequence shown here is derived from an EMBL/GenBank/DDBJ whole genome shotgun (WGS) entry which is preliminary data.</text>
</comment>
<evidence type="ECO:0000313" key="3">
    <source>
        <dbReference type="Proteomes" id="UP001141552"/>
    </source>
</evidence>
<dbReference type="AlphaFoldDB" id="A0A9Q0G7A4"/>
<sequence>MSRTQLTVIKLKGKSTSSVQQPVSFVLKTDSLASDSFQPEDSAALVTKDSAASISCAAESSVSMATLLAINQVNLILVASSSVPNGLDFGESTLWSKVISNSSPQLSFMKPVFNDDCSALCIPPELLEIGRKKYQLCLIGQFVGAAPKIGLIHAILNDLWGRDGANGAISISSYKDGLYLFQFPNEATYLRALHRGP</sequence>
<feature type="domain" description="DUF4283" evidence="1">
    <location>
        <begin position="133"/>
        <end position="197"/>
    </location>
</feature>
<reference evidence="2" key="1">
    <citation type="submission" date="2022-02" db="EMBL/GenBank/DDBJ databases">
        <authorList>
            <person name="Henning P.M."/>
            <person name="McCubbin A.G."/>
            <person name="Shore J.S."/>
        </authorList>
    </citation>
    <scope>NUCLEOTIDE SEQUENCE</scope>
    <source>
        <strain evidence="2">F60SS</strain>
        <tissue evidence="2">Leaves</tissue>
    </source>
</reference>
<dbReference type="OrthoDB" id="1751344at2759"/>
<proteinExistence type="predicted"/>
<evidence type="ECO:0000313" key="2">
    <source>
        <dbReference type="EMBL" id="KAJ4843171.1"/>
    </source>
</evidence>
<gene>
    <name evidence="2" type="ORF">Tsubulata_016958</name>
</gene>